<name>D0A5J3_TRYB9</name>
<dbReference type="GeneID" id="23867596"/>
<evidence type="ECO:0000313" key="2">
    <source>
        <dbReference type="EMBL" id="CBH16944.1"/>
    </source>
</evidence>
<feature type="compositionally biased region" description="Basic residues" evidence="1">
    <location>
        <begin position="347"/>
        <end position="356"/>
    </location>
</feature>
<sequence length="356" mass="40518">MIHKLFVTTWMYFFPIESTIILKGNMNFDYAVLSPTEIIIYKERNAPILKKVTNLLLRGGAFGYLNLEKMLHRSTEKDSDDSKKGRRINPVTLKSVLVQCGVLLTPEEHKSLRAAYSDEGGFIVDQFLELVCPLRCLREEQISMLMGMYTDYDSAPMIPLDVLRRTLEEALVARSATPEAGESPVIASALVELQTVFTPSLYPKGYVPPRDVLNFFAAILLNAVGDEESVVDWLSMVRFSPESPHEVAPALPPVLPLTQRRERGFDYYTDRDNKDEWIRGREERPPGEMYKRFLPGYAGHIPTYCSKFGRTFHTIEESAPTLTRPVQKLDPVPEDRYGPGVELKPSRMSRHNFKLA</sequence>
<dbReference type="Proteomes" id="UP000002316">
    <property type="component" value="Chromosome 11"/>
</dbReference>
<dbReference type="AlphaFoldDB" id="D0A5J3"/>
<organism evidence="2 3">
    <name type="scientific">Trypanosoma brucei gambiense (strain MHOM/CI/86/DAL972)</name>
    <dbReference type="NCBI Taxonomy" id="679716"/>
    <lineage>
        <taxon>Eukaryota</taxon>
        <taxon>Discoba</taxon>
        <taxon>Euglenozoa</taxon>
        <taxon>Kinetoplastea</taxon>
        <taxon>Metakinetoplastina</taxon>
        <taxon>Trypanosomatida</taxon>
        <taxon>Trypanosomatidae</taxon>
        <taxon>Trypanosoma</taxon>
    </lineage>
</organism>
<evidence type="ECO:0000256" key="1">
    <source>
        <dbReference type="SAM" id="MobiDB-lite"/>
    </source>
</evidence>
<accession>D0A5J3</accession>
<dbReference type="RefSeq" id="XP_011779208.1">
    <property type="nucleotide sequence ID" value="XM_011780906.1"/>
</dbReference>
<dbReference type="KEGG" id="tbg:TbgDal_XI590"/>
<gene>
    <name evidence="2" type="ORF">TbgDal_XI590</name>
</gene>
<feature type="region of interest" description="Disordered" evidence="1">
    <location>
        <begin position="325"/>
        <end position="356"/>
    </location>
</feature>
<protein>
    <submittedName>
        <fullName evidence="2">Uncharacterized protein</fullName>
    </submittedName>
</protein>
<dbReference type="OrthoDB" id="271431at2759"/>
<dbReference type="VEuPathDB" id="TriTrypDB:Tbg972.11.590"/>
<evidence type="ECO:0000313" key="3">
    <source>
        <dbReference type="Proteomes" id="UP000002316"/>
    </source>
</evidence>
<dbReference type="EMBL" id="FN554974">
    <property type="protein sequence ID" value="CBH16944.1"/>
    <property type="molecule type" value="Genomic_DNA"/>
</dbReference>
<proteinExistence type="predicted"/>
<reference evidence="3" key="1">
    <citation type="journal article" date="2010" name="PLoS Negl. Trop. Dis.">
        <title>The genome sequence of Trypanosoma brucei gambiense, causative agent of chronic human african trypanosomiasis.</title>
        <authorList>
            <person name="Jackson A.P."/>
            <person name="Sanders M."/>
            <person name="Berry A."/>
            <person name="McQuillan J."/>
            <person name="Aslett M.A."/>
            <person name="Quail M.A."/>
            <person name="Chukualim B."/>
            <person name="Capewell P."/>
            <person name="MacLeod A."/>
            <person name="Melville S.E."/>
            <person name="Gibson W."/>
            <person name="Barry J.D."/>
            <person name="Berriman M."/>
            <person name="Hertz-Fowler C."/>
        </authorList>
    </citation>
    <scope>NUCLEOTIDE SEQUENCE [LARGE SCALE GENOMIC DNA]</scope>
    <source>
        <strain evidence="3">MHOM/CI/86/DAL972</strain>
    </source>
</reference>